<dbReference type="InterPro" id="IPR052523">
    <property type="entry name" value="Trichothecene_AcTrans"/>
</dbReference>
<dbReference type="Proteomes" id="UP000653730">
    <property type="component" value="Unassembled WGS sequence"/>
</dbReference>
<evidence type="ECO:0000313" key="3">
    <source>
        <dbReference type="Proteomes" id="UP000653730"/>
    </source>
</evidence>
<dbReference type="InterPro" id="IPR016181">
    <property type="entry name" value="Acyl_CoA_acyltransferase"/>
</dbReference>
<gene>
    <name evidence="2" type="ORF">IBL28_02740</name>
</gene>
<keyword evidence="3" id="KW-1185">Reference proteome</keyword>
<dbReference type="AlphaFoldDB" id="A0A926JP39"/>
<name>A0A926JP39_9FLAO</name>
<dbReference type="PANTHER" id="PTHR42791">
    <property type="entry name" value="GNAT FAMILY ACETYLTRANSFERASE"/>
    <property type="match status" value="1"/>
</dbReference>
<dbReference type="SUPFAM" id="SSF55729">
    <property type="entry name" value="Acyl-CoA N-acyltransferases (Nat)"/>
    <property type="match status" value="1"/>
</dbReference>
<dbReference type="EMBL" id="JACVDC010000004">
    <property type="protein sequence ID" value="MBC9794870.1"/>
    <property type="molecule type" value="Genomic_DNA"/>
</dbReference>
<sequence length="185" mass="20964">MIIRKATREDSQIIAPYIMLAMGEIARQFIGENNPEKATLLLEDLIARKGNQYSYENCWVAENENKVIAAALVYDGAQLKALRKPVSEEIKARFNRELNLESETQAGEFYIDCIGVNPDQQGKGVGSKMLRFLIDKYVQKENKILGLLVDKDNPLAKKLYLRLGFEIVGEKTLAGKSMEHLQCRK</sequence>
<proteinExistence type="predicted"/>
<feature type="domain" description="N-acetyltransferase" evidence="1">
    <location>
        <begin position="1"/>
        <end position="185"/>
    </location>
</feature>
<accession>A0A926JP39</accession>
<evidence type="ECO:0000259" key="1">
    <source>
        <dbReference type="PROSITE" id="PS51186"/>
    </source>
</evidence>
<evidence type="ECO:0000313" key="2">
    <source>
        <dbReference type="EMBL" id="MBC9794870.1"/>
    </source>
</evidence>
<comment type="caution">
    <text evidence="2">The sequence shown here is derived from an EMBL/GenBank/DDBJ whole genome shotgun (WGS) entry which is preliminary data.</text>
</comment>
<dbReference type="InterPro" id="IPR000182">
    <property type="entry name" value="GNAT_dom"/>
</dbReference>
<dbReference type="PROSITE" id="PS51186">
    <property type="entry name" value="GNAT"/>
    <property type="match status" value="1"/>
</dbReference>
<dbReference type="Pfam" id="PF00583">
    <property type="entry name" value="Acetyltransf_1"/>
    <property type="match status" value="1"/>
</dbReference>
<dbReference type="RefSeq" id="WP_187964026.1">
    <property type="nucleotide sequence ID" value="NZ_JACVDC010000004.1"/>
</dbReference>
<protein>
    <submittedName>
        <fullName evidence="2">GNAT family N-acetyltransferase</fullName>
    </submittedName>
</protein>
<reference evidence="2 3" key="1">
    <citation type="submission" date="2020-09" db="EMBL/GenBank/DDBJ databases">
        <title>Sinomicrobium weinanense sp. nov., a halophilic bacteria isolated from saline-alkali soil.</title>
        <authorList>
            <person name="Wu P."/>
            <person name="Ren H."/>
            <person name="Mei Y."/>
            <person name="Liang Y."/>
            <person name="Chen Z."/>
        </authorList>
    </citation>
    <scope>NUCLEOTIDE SEQUENCE [LARGE SCALE GENOMIC DNA]</scope>
    <source>
        <strain evidence="2 3">FJxs</strain>
    </source>
</reference>
<organism evidence="2 3">
    <name type="scientific">Sinomicrobium weinanense</name>
    <dbReference type="NCBI Taxonomy" id="2842200"/>
    <lineage>
        <taxon>Bacteria</taxon>
        <taxon>Pseudomonadati</taxon>
        <taxon>Bacteroidota</taxon>
        <taxon>Flavobacteriia</taxon>
        <taxon>Flavobacteriales</taxon>
        <taxon>Flavobacteriaceae</taxon>
        <taxon>Sinomicrobium</taxon>
    </lineage>
</organism>
<dbReference type="PANTHER" id="PTHR42791:SF1">
    <property type="entry name" value="N-ACETYLTRANSFERASE DOMAIN-CONTAINING PROTEIN"/>
    <property type="match status" value="1"/>
</dbReference>
<dbReference type="CDD" id="cd04301">
    <property type="entry name" value="NAT_SF"/>
    <property type="match status" value="1"/>
</dbReference>
<dbReference type="Gene3D" id="3.40.630.30">
    <property type="match status" value="1"/>
</dbReference>
<dbReference type="GO" id="GO:0016747">
    <property type="term" value="F:acyltransferase activity, transferring groups other than amino-acyl groups"/>
    <property type="evidence" value="ECO:0007669"/>
    <property type="project" value="InterPro"/>
</dbReference>